<dbReference type="EMBL" id="PKMF04000577">
    <property type="protein sequence ID" value="KAK7825363.1"/>
    <property type="molecule type" value="Genomic_DNA"/>
</dbReference>
<evidence type="ECO:0000313" key="2">
    <source>
        <dbReference type="Proteomes" id="UP000237347"/>
    </source>
</evidence>
<reference evidence="1 2" key="1">
    <citation type="journal article" date="2018" name="Sci. Data">
        <title>The draft genome sequence of cork oak.</title>
        <authorList>
            <person name="Ramos A.M."/>
            <person name="Usie A."/>
            <person name="Barbosa P."/>
            <person name="Barros P.M."/>
            <person name="Capote T."/>
            <person name="Chaves I."/>
            <person name="Simoes F."/>
            <person name="Abreu I."/>
            <person name="Carrasquinho I."/>
            <person name="Faro C."/>
            <person name="Guimaraes J.B."/>
            <person name="Mendonca D."/>
            <person name="Nobrega F."/>
            <person name="Rodrigues L."/>
            <person name="Saibo N.J.M."/>
            <person name="Varela M.C."/>
            <person name="Egas C."/>
            <person name="Matos J."/>
            <person name="Miguel C.M."/>
            <person name="Oliveira M.M."/>
            <person name="Ricardo C.P."/>
            <person name="Goncalves S."/>
        </authorList>
    </citation>
    <scope>NUCLEOTIDE SEQUENCE [LARGE SCALE GENOMIC DNA]</scope>
    <source>
        <strain evidence="2">cv. HL8</strain>
    </source>
</reference>
<organism evidence="1 2">
    <name type="scientific">Quercus suber</name>
    <name type="common">Cork oak</name>
    <dbReference type="NCBI Taxonomy" id="58331"/>
    <lineage>
        <taxon>Eukaryota</taxon>
        <taxon>Viridiplantae</taxon>
        <taxon>Streptophyta</taxon>
        <taxon>Embryophyta</taxon>
        <taxon>Tracheophyta</taxon>
        <taxon>Spermatophyta</taxon>
        <taxon>Magnoliopsida</taxon>
        <taxon>eudicotyledons</taxon>
        <taxon>Gunneridae</taxon>
        <taxon>Pentapetalae</taxon>
        <taxon>rosids</taxon>
        <taxon>fabids</taxon>
        <taxon>Fagales</taxon>
        <taxon>Fagaceae</taxon>
        <taxon>Quercus</taxon>
    </lineage>
</organism>
<evidence type="ECO:0000313" key="1">
    <source>
        <dbReference type="EMBL" id="KAK7825363.1"/>
    </source>
</evidence>
<name>A0AAW0JEL8_QUESU</name>
<comment type="caution">
    <text evidence="1">The sequence shown here is derived from an EMBL/GenBank/DDBJ whole genome shotgun (WGS) entry which is preliminary data.</text>
</comment>
<dbReference type="AlphaFoldDB" id="A0AAW0JEL8"/>
<proteinExistence type="predicted"/>
<dbReference type="Proteomes" id="UP000237347">
    <property type="component" value="Unassembled WGS sequence"/>
</dbReference>
<keyword evidence="2" id="KW-1185">Reference proteome</keyword>
<sequence length="96" mass="11111">MSRELSHESSRELLPQLFFKRSHMPFRGNDMYSSHNGQVDIAANVQPDNVEFIWNLRGIRIHIHSEQKTLTIEFPSTLFSVTYTDSTCTLSINLIN</sequence>
<gene>
    <name evidence="1" type="ORF">CFP56_033482</name>
</gene>
<accession>A0AAW0JEL8</accession>
<protein>
    <submittedName>
        <fullName evidence="1">Uncharacterized protein</fullName>
    </submittedName>
</protein>